<dbReference type="InterPro" id="IPR051531">
    <property type="entry name" value="N-acetyltransferase"/>
</dbReference>
<dbReference type="Pfam" id="PF13302">
    <property type="entry name" value="Acetyltransf_3"/>
    <property type="match status" value="1"/>
</dbReference>
<sequence length="177" mass="20750">MNIKIETERFILREITENDENGLFELDSNHLVHRYLGKEPVKNITEVQKNIKIIKQQYVENGIGRWAIIDKVTGEFIGWSGIKLIKETMNNHINFYEIGYRLIEKYWGKGIATETSIALVKYAFENLKTEKIYAICDIENSDSKNVLLKSGLKLVETFDYNGIEHNWFELNKSDWNN</sequence>
<proteinExistence type="predicted"/>
<dbReference type="GO" id="GO:0016747">
    <property type="term" value="F:acyltransferase activity, transferring groups other than amino-acyl groups"/>
    <property type="evidence" value="ECO:0007669"/>
    <property type="project" value="InterPro"/>
</dbReference>
<name>A0A1B9E041_9FLAO</name>
<protein>
    <submittedName>
        <fullName evidence="2">GNAT family acetyltransferase</fullName>
    </submittedName>
</protein>
<dbReference type="SUPFAM" id="SSF55729">
    <property type="entry name" value="Acyl-CoA N-acyltransferases (Nat)"/>
    <property type="match status" value="1"/>
</dbReference>
<accession>A0A1B9E041</accession>
<evidence type="ECO:0000313" key="3">
    <source>
        <dbReference type="Proteomes" id="UP000093510"/>
    </source>
</evidence>
<dbReference type="EMBL" id="LVEP01000032">
    <property type="protein sequence ID" value="OCB75300.1"/>
    <property type="molecule type" value="Genomic_DNA"/>
</dbReference>
<dbReference type="InterPro" id="IPR016181">
    <property type="entry name" value="Acyl_CoA_acyltransferase"/>
</dbReference>
<evidence type="ECO:0000313" key="2">
    <source>
        <dbReference type="EMBL" id="OCB75300.1"/>
    </source>
</evidence>
<dbReference type="Proteomes" id="UP000093510">
    <property type="component" value="Unassembled WGS sequence"/>
</dbReference>
<dbReference type="STRING" id="1763534.GCA_001831475_02026"/>
<dbReference type="PANTHER" id="PTHR43792">
    <property type="entry name" value="GNAT FAMILY, PUTATIVE (AFU_ORTHOLOGUE AFUA_3G00765)-RELATED-RELATED"/>
    <property type="match status" value="1"/>
</dbReference>
<dbReference type="InterPro" id="IPR000182">
    <property type="entry name" value="GNAT_dom"/>
</dbReference>
<reference evidence="2 3" key="1">
    <citation type="submission" date="2016-03" db="EMBL/GenBank/DDBJ databases">
        <authorList>
            <person name="Ploux O."/>
        </authorList>
    </citation>
    <scope>NUCLEOTIDE SEQUENCE [LARGE SCALE GENOMIC DNA]</scope>
    <source>
        <strain evidence="2 3">LPB0076</strain>
    </source>
</reference>
<feature type="domain" description="N-acetyltransferase" evidence="1">
    <location>
        <begin position="10"/>
        <end position="175"/>
    </location>
</feature>
<gene>
    <name evidence="2" type="ORF">LPBF_08655</name>
</gene>
<dbReference type="OrthoDB" id="9788916at2"/>
<keyword evidence="3" id="KW-1185">Reference proteome</keyword>
<dbReference type="Gene3D" id="3.40.630.30">
    <property type="match status" value="1"/>
</dbReference>
<dbReference type="RefSeq" id="WP_066335164.1">
    <property type="nucleotide sequence ID" value="NZ_CP017688.1"/>
</dbReference>
<dbReference type="PANTHER" id="PTHR43792:SF16">
    <property type="entry name" value="N-ACETYLTRANSFERASE DOMAIN-CONTAINING PROTEIN"/>
    <property type="match status" value="1"/>
</dbReference>
<organism evidence="2 3">
    <name type="scientific">Flavobacterium crassostreae</name>
    <dbReference type="NCBI Taxonomy" id="1763534"/>
    <lineage>
        <taxon>Bacteria</taxon>
        <taxon>Pseudomonadati</taxon>
        <taxon>Bacteroidota</taxon>
        <taxon>Flavobacteriia</taxon>
        <taxon>Flavobacteriales</taxon>
        <taxon>Flavobacteriaceae</taxon>
        <taxon>Flavobacterium</taxon>
    </lineage>
</organism>
<dbReference type="PROSITE" id="PS51186">
    <property type="entry name" value="GNAT"/>
    <property type="match status" value="1"/>
</dbReference>
<comment type="caution">
    <text evidence="2">The sequence shown here is derived from an EMBL/GenBank/DDBJ whole genome shotgun (WGS) entry which is preliminary data.</text>
</comment>
<evidence type="ECO:0000259" key="1">
    <source>
        <dbReference type="PROSITE" id="PS51186"/>
    </source>
</evidence>
<dbReference type="AlphaFoldDB" id="A0A1B9E041"/>
<keyword evidence="2" id="KW-0808">Transferase</keyword>